<dbReference type="SUPFAM" id="SSF56436">
    <property type="entry name" value="C-type lectin-like"/>
    <property type="match status" value="1"/>
</dbReference>
<evidence type="ECO:0000313" key="3">
    <source>
        <dbReference type="Proteomes" id="UP001159405"/>
    </source>
</evidence>
<keyword evidence="3" id="KW-1185">Reference proteome</keyword>
<dbReference type="InterPro" id="IPR001304">
    <property type="entry name" value="C-type_lectin-like"/>
</dbReference>
<dbReference type="Pfam" id="PF00059">
    <property type="entry name" value="Lectin_C"/>
    <property type="match status" value="1"/>
</dbReference>
<evidence type="ECO:0000259" key="1">
    <source>
        <dbReference type="PROSITE" id="PS50041"/>
    </source>
</evidence>
<comment type="caution">
    <text evidence="2">The sequence shown here is derived from an EMBL/GenBank/DDBJ whole genome shotgun (WGS) entry which is preliminary data.</text>
</comment>
<feature type="non-terminal residue" evidence="2">
    <location>
        <position position="1"/>
    </location>
</feature>
<feature type="non-terminal residue" evidence="2">
    <location>
        <position position="59"/>
    </location>
</feature>
<feature type="domain" description="C-type lectin" evidence="1">
    <location>
        <begin position="1"/>
        <end position="59"/>
    </location>
</feature>
<dbReference type="PROSITE" id="PS50041">
    <property type="entry name" value="C_TYPE_LECTIN_2"/>
    <property type="match status" value="1"/>
</dbReference>
<protein>
    <recommendedName>
        <fullName evidence="1">C-type lectin domain-containing protein</fullName>
    </recommendedName>
</protein>
<dbReference type="InterPro" id="IPR016186">
    <property type="entry name" value="C-type_lectin-like/link_sf"/>
</dbReference>
<accession>A0ABN8QLA3</accession>
<evidence type="ECO:0000313" key="2">
    <source>
        <dbReference type="EMBL" id="CAH3164887.1"/>
    </source>
</evidence>
<reference evidence="2 3" key="1">
    <citation type="submission" date="2022-05" db="EMBL/GenBank/DDBJ databases">
        <authorList>
            <consortium name="Genoscope - CEA"/>
            <person name="William W."/>
        </authorList>
    </citation>
    <scope>NUCLEOTIDE SEQUENCE [LARGE SCALE GENOMIC DNA]</scope>
</reference>
<name>A0ABN8QLA3_9CNID</name>
<organism evidence="2 3">
    <name type="scientific">Porites lobata</name>
    <dbReference type="NCBI Taxonomy" id="104759"/>
    <lineage>
        <taxon>Eukaryota</taxon>
        <taxon>Metazoa</taxon>
        <taxon>Cnidaria</taxon>
        <taxon>Anthozoa</taxon>
        <taxon>Hexacorallia</taxon>
        <taxon>Scleractinia</taxon>
        <taxon>Fungiina</taxon>
        <taxon>Poritidae</taxon>
        <taxon>Porites</taxon>
    </lineage>
</organism>
<sequence length="59" mass="6734">YQAQEFCKELGGDLVKISSEEENEFVLKLVNKRAPKAFIWADNSIPTFKKWFAGEPNGN</sequence>
<gene>
    <name evidence="2" type="ORF">PLOB_00006937</name>
</gene>
<dbReference type="EMBL" id="CALNXK010000131">
    <property type="protein sequence ID" value="CAH3164887.1"/>
    <property type="molecule type" value="Genomic_DNA"/>
</dbReference>
<dbReference type="CDD" id="cd00037">
    <property type="entry name" value="CLECT"/>
    <property type="match status" value="1"/>
</dbReference>
<dbReference type="Gene3D" id="3.10.100.10">
    <property type="entry name" value="Mannose-Binding Protein A, subunit A"/>
    <property type="match status" value="1"/>
</dbReference>
<proteinExistence type="predicted"/>
<dbReference type="InterPro" id="IPR016187">
    <property type="entry name" value="CTDL_fold"/>
</dbReference>
<dbReference type="Proteomes" id="UP001159405">
    <property type="component" value="Unassembled WGS sequence"/>
</dbReference>